<dbReference type="PANTHER" id="PTHR35317:SF35">
    <property type="entry name" value="DUF4219 DOMAIN-CONTAINING PROTEIN"/>
    <property type="match status" value="1"/>
</dbReference>
<comment type="caution">
    <text evidence="1">The sequence shown here is derived from an EMBL/GenBank/DDBJ whole genome shotgun (WGS) entry which is preliminary data.</text>
</comment>
<keyword evidence="2" id="KW-1185">Reference proteome</keyword>
<dbReference type="PANTHER" id="PTHR35317">
    <property type="entry name" value="OS04G0629600 PROTEIN"/>
    <property type="match status" value="1"/>
</dbReference>
<dbReference type="Proteomes" id="UP000257109">
    <property type="component" value="Unassembled WGS sequence"/>
</dbReference>
<dbReference type="AlphaFoldDB" id="A0A371F4B5"/>
<feature type="non-terminal residue" evidence="1">
    <location>
        <position position="1"/>
    </location>
</feature>
<name>A0A371F4B5_MUCPR</name>
<accession>A0A371F4B5</accession>
<gene>
    <name evidence="1" type="ORF">CR513_47275</name>
</gene>
<dbReference type="Pfam" id="PF14223">
    <property type="entry name" value="Retrotran_gag_2"/>
    <property type="match status" value="1"/>
</dbReference>
<sequence length="284" mass="33383">NLAKVDWSNIWNFADGLLLILRRHLRLRVSVGISRFEYYIIDICFEGLLDLVLENLVHESLVCGSNVFQAGKHNSKKKLKENKKKDSRALFILQQVVVDTIFPRIMDATYGKEVWSTLQEEFLGSAKVRAIKLQILEREFELIKMKEFEIVKDYYSTVKEIVSQMKAYGENILNKKNVEKILIFILHKYDVIVTTIEQTKYLISGLLEAYEQRMNRNNEEFVENTFQSKLKLWSQNKEHGEISKNKENSISFSKNNHDKYPLCGICKKTCHLKKDFWHHGKLQC</sequence>
<reference evidence="1" key="1">
    <citation type="submission" date="2018-05" db="EMBL/GenBank/DDBJ databases">
        <title>Draft genome of Mucuna pruriens seed.</title>
        <authorList>
            <person name="Nnadi N.E."/>
            <person name="Vos R."/>
            <person name="Hasami M.H."/>
            <person name="Devisetty U.K."/>
            <person name="Aguiy J.C."/>
        </authorList>
    </citation>
    <scope>NUCLEOTIDE SEQUENCE [LARGE SCALE GENOMIC DNA]</scope>
    <source>
        <strain evidence="1">JCA_2017</strain>
    </source>
</reference>
<evidence type="ECO:0000313" key="1">
    <source>
        <dbReference type="EMBL" id="RDX73152.1"/>
    </source>
</evidence>
<evidence type="ECO:0000313" key="2">
    <source>
        <dbReference type="Proteomes" id="UP000257109"/>
    </source>
</evidence>
<dbReference type="EMBL" id="QJKJ01010627">
    <property type="protein sequence ID" value="RDX73152.1"/>
    <property type="molecule type" value="Genomic_DNA"/>
</dbReference>
<dbReference type="OrthoDB" id="912188at2759"/>
<organism evidence="1 2">
    <name type="scientific">Mucuna pruriens</name>
    <name type="common">Velvet bean</name>
    <name type="synonym">Dolichos pruriens</name>
    <dbReference type="NCBI Taxonomy" id="157652"/>
    <lineage>
        <taxon>Eukaryota</taxon>
        <taxon>Viridiplantae</taxon>
        <taxon>Streptophyta</taxon>
        <taxon>Embryophyta</taxon>
        <taxon>Tracheophyta</taxon>
        <taxon>Spermatophyta</taxon>
        <taxon>Magnoliopsida</taxon>
        <taxon>eudicotyledons</taxon>
        <taxon>Gunneridae</taxon>
        <taxon>Pentapetalae</taxon>
        <taxon>rosids</taxon>
        <taxon>fabids</taxon>
        <taxon>Fabales</taxon>
        <taxon>Fabaceae</taxon>
        <taxon>Papilionoideae</taxon>
        <taxon>50 kb inversion clade</taxon>
        <taxon>NPAAA clade</taxon>
        <taxon>indigoferoid/millettioid clade</taxon>
        <taxon>Phaseoleae</taxon>
        <taxon>Mucuna</taxon>
    </lineage>
</organism>
<protein>
    <submittedName>
        <fullName evidence="1">Uncharacterized protein</fullName>
    </submittedName>
</protein>
<proteinExistence type="predicted"/>